<gene>
    <name evidence="1" type="ORF">ASPZODRAFT_135327</name>
</gene>
<name>A0A1L9S9U5_9EURO</name>
<dbReference type="AlphaFoldDB" id="A0A1L9S9U5"/>
<dbReference type="Proteomes" id="UP000184188">
    <property type="component" value="Unassembled WGS sequence"/>
</dbReference>
<proteinExistence type="predicted"/>
<keyword evidence="2" id="KW-1185">Reference proteome</keyword>
<sequence>MAHALMDIVVPTAHQQQQQQQQQQRLVFQSLADITAAATSSALISPAVTVCDRLVVEKSSLNQPFLPSLRTQLGSLLCKPHHFVRSPPYLLVWTLYTATFATANLAETLGTHAQVDGKTTMAATFASTFLVNAGVGIWKDVRFAQLFGSSSSTAAAAAVRQSTQLLRRIPTSTYSAFLVRDAMTIFGSFSLPGPVAERIPDAVTASPALKTLVAQVGVPAAMQLVCTPVHLLGLDLYTRRESLGWRARWQRIGRDWFPASVMRMVRVLPAFGLGGFLNREVREASHL</sequence>
<dbReference type="InterPro" id="IPR038781">
    <property type="entry name" value="C365.16-ike"/>
</dbReference>
<dbReference type="GeneID" id="34610233"/>
<dbReference type="OrthoDB" id="27923at2759"/>
<dbReference type="PANTHER" id="PTHR37845">
    <property type="entry name" value="SEQUENCE ORPHAN"/>
    <property type="match status" value="1"/>
</dbReference>
<accession>A0A1L9S9U5</accession>
<evidence type="ECO:0000313" key="2">
    <source>
        <dbReference type="Proteomes" id="UP000184188"/>
    </source>
</evidence>
<dbReference type="RefSeq" id="XP_022578438.1">
    <property type="nucleotide sequence ID" value="XM_022723768.1"/>
</dbReference>
<organism evidence="1 2">
    <name type="scientific">Penicilliopsis zonata CBS 506.65</name>
    <dbReference type="NCBI Taxonomy" id="1073090"/>
    <lineage>
        <taxon>Eukaryota</taxon>
        <taxon>Fungi</taxon>
        <taxon>Dikarya</taxon>
        <taxon>Ascomycota</taxon>
        <taxon>Pezizomycotina</taxon>
        <taxon>Eurotiomycetes</taxon>
        <taxon>Eurotiomycetidae</taxon>
        <taxon>Eurotiales</taxon>
        <taxon>Aspergillaceae</taxon>
        <taxon>Penicilliopsis</taxon>
    </lineage>
</organism>
<evidence type="ECO:0000313" key="1">
    <source>
        <dbReference type="EMBL" id="OJJ43928.1"/>
    </source>
</evidence>
<dbReference type="PANTHER" id="PTHR37845:SF1">
    <property type="entry name" value="SEQUENCE ORPHAN"/>
    <property type="match status" value="1"/>
</dbReference>
<protein>
    <submittedName>
        <fullName evidence="1">Uncharacterized protein</fullName>
    </submittedName>
</protein>
<dbReference type="EMBL" id="KV878349">
    <property type="protein sequence ID" value="OJJ43928.1"/>
    <property type="molecule type" value="Genomic_DNA"/>
</dbReference>
<dbReference type="GO" id="GO:0005739">
    <property type="term" value="C:mitochondrion"/>
    <property type="evidence" value="ECO:0007669"/>
    <property type="project" value="TreeGrafter"/>
</dbReference>
<dbReference type="VEuPathDB" id="FungiDB:ASPZODRAFT_135327"/>
<reference evidence="2" key="1">
    <citation type="journal article" date="2017" name="Genome Biol.">
        <title>Comparative genomics reveals high biological diversity and specific adaptations in the industrially and medically important fungal genus Aspergillus.</title>
        <authorList>
            <person name="de Vries R.P."/>
            <person name="Riley R."/>
            <person name="Wiebenga A."/>
            <person name="Aguilar-Osorio G."/>
            <person name="Amillis S."/>
            <person name="Uchima C.A."/>
            <person name="Anderluh G."/>
            <person name="Asadollahi M."/>
            <person name="Askin M."/>
            <person name="Barry K."/>
            <person name="Battaglia E."/>
            <person name="Bayram O."/>
            <person name="Benocci T."/>
            <person name="Braus-Stromeyer S.A."/>
            <person name="Caldana C."/>
            <person name="Canovas D."/>
            <person name="Cerqueira G.C."/>
            <person name="Chen F."/>
            <person name="Chen W."/>
            <person name="Choi C."/>
            <person name="Clum A."/>
            <person name="Dos Santos R.A."/>
            <person name="Damasio A.R."/>
            <person name="Diallinas G."/>
            <person name="Emri T."/>
            <person name="Fekete E."/>
            <person name="Flipphi M."/>
            <person name="Freyberg S."/>
            <person name="Gallo A."/>
            <person name="Gournas C."/>
            <person name="Habgood R."/>
            <person name="Hainaut M."/>
            <person name="Harispe M.L."/>
            <person name="Henrissat B."/>
            <person name="Hilden K.S."/>
            <person name="Hope R."/>
            <person name="Hossain A."/>
            <person name="Karabika E."/>
            <person name="Karaffa L."/>
            <person name="Karanyi Z."/>
            <person name="Krasevec N."/>
            <person name="Kuo A."/>
            <person name="Kusch H."/>
            <person name="LaButti K."/>
            <person name="Lagendijk E.L."/>
            <person name="Lapidus A."/>
            <person name="Levasseur A."/>
            <person name="Lindquist E."/>
            <person name="Lipzen A."/>
            <person name="Logrieco A.F."/>
            <person name="MacCabe A."/>
            <person name="Maekelae M.R."/>
            <person name="Malavazi I."/>
            <person name="Melin P."/>
            <person name="Meyer V."/>
            <person name="Mielnichuk N."/>
            <person name="Miskei M."/>
            <person name="Molnar A.P."/>
            <person name="Mule G."/>
            <person name="Ngan C.Y."/>
            <person name="Orejas M."/>
            <person name="Orosz E."/>
            <person name="Ouedraogo J.P."/>
            <person name="Overkamp K.M."/>
            <person name="Park H.-S."/>
            <person name="Perrone G."/>
            <person name="Piumi F."/>
            <person name="Punt P.J."/>
            <person name="Ram A.F."/>
            <person name="Ramon A."/>
            <person name="Rauscher S."/>
            <person name="Record E."/>
            <person name="Riano-Pachon D.M."/>
            <person name="Robert V."/>
            <person name="Roehrig J."/>
            <person name="Ruller R."/>
            <person name="Salamov A."/>
            <person name="Salih N.S."/>
            <person name="Samson R.A."/>
            <person name="Sandor E."/>
            <person name="Sanguinetti M."/>
            <person name="Schuetze T."/>
            <person name="Sepcic K."/>
            <person name="Shelest E."/>
            <person name="Sherlock G."/>
            <person name="Sophianopoulou V."/>
            <person name="Squina F.M."/>
            <person name="Sun H."/>
            <person name="Susca A."/>
            <person name="Todd R.B."/>
            <person name="Tsang A."/>
            <person name="Unkles S.E."/>
            <person name="van de Wiele N."/>
            <person name="van Rossen-Uffink D."/>
            <person name="Oliveira J.V."/>
            <person name="Vesth T.C."/>
            <person name="Visser J."/>
            <person name="Yu J.-H."/>
            <person name="Zhou M."/>
            <person name="Andersen M.R."/>
            <person name="Archer D.B."/>
            <person name="Baker S.E."/>
            <person name="Benoit I."/>
            <person name="Brakhage A.A."/>
            <person name="Braus G.H."/>
            <person name="Fischer R."/>
            <person name="Frisvad J.C."/>
            <person name="Goldman G.H."/>
            <person name="Houbraken J."/>
            <person name="Oakley B."/>
            <person name="Pocsi I."/>
            <person name="Scazzocchio C."/>
            <person name="Seiboth B."/>
            <person name="vanKuyk P.A."/>
            <person name="Wortman J."/>
            <person name="Dyer P.S."/>
            <person name="Grigoriev I.V."/>
        </authorList>
    </citation>
    <scope>NUCLEOTIDE SEQUENCE [LARGE SCALE GENOMIC DNA]</scope>
    <source>
        <strain evidence="2">CBS 506.65</strain>
    </source>
</reference>